<dbReference type="Pfam" id="PF19578">
    <property type="entry name" value="DUF6090"/>
    <property type="match status" value="1"/>
</dbReference>
<sequence length="250" mass="29568">MLKFFRKIRHNLLSEGKTWTYLKYSVGEIILVVIGILIALQINNWNEQRKQSMQLNTAMQSIYKDLVADSVLIHNAKPIVDLRYRTIVALIKRSYATEVTLDSLINIMKNEFPVRWYSSPVYNTNTFSNLKSTSTFDLLPIDIKEQLSDYYTTLDEYKYRNENTLDQYRNHLDEFVKKYNIIGRLYDPNYKNSYIYNNTWENVDERDFTPRVAVLMAAYKVLYDNAQNELETNLENIHSILPKLEPYAAQ</sequence>
<name>A0A9X1HNT0_9BACT</name>
<dbReference type="Proteomes" id="UP001139409">
    <property type="component" value="Unassembled WGS sequence"/>
</dbReference>
<gene>
    <name evidence="2" type="ORF">LDX50_09030</name>
    <name evidence="3" type="ORF">LDX50_15000</name>
    <name evidence="4" type="ORF">LDX50_20720</name>
</gene>
<evidence type="ECO:0000256" key="1">
    <source>
        <dbReference type="SAM" id="Phobius"/>
    </source>
</evidence>
<dbReference type="AlphaFoldDB" id="A0A9X1HNT0"/>
<evidence type="ECO:0000313" key="4">
    <source>
        <dbReference type="EMBL" id="MCA6077316.1"/>
    </source>
</evidence>
<organism evidence="2 5">
    <name type="scientific">Fulvivirga sedimenti</name>
    <dbReference type="NCBI Taxonomy" id="2879465"/>
    <lineage>
        <taxon>Bacteria</taxon>
        <taxon>Pseudomonadati</taxon>
        <taxon>Bacteroidota</taxon>
        <taxon>Cytophagia</taxon>
        <taxon>Cytophagales</taxon>
        <taxon>Fulvivirgaceae</taxon>
        <taxon>Fulvivirga</taxon>
    </lineage>
</organism>
<dbReference type="EMBL" id="JAIXNE010000002">
    <property type="protein sequence ID" value="MCA6075011.1"/>
    <property type="molecule type" value="Genomic_DNA"/>
</dbReference>
<protein>
    <submittedName>
        <fullName evidence="2">Uncharacterized protein</fullName>
    </submittedName>
</protein>
<proteinExistence type="predicted"/>
<reference evidence="2" key="1">
    <citation type="submission" date="2021-09" db="EMBL/GenBank/DDBJ databases">
        <title>Fulvivirga sp. isolated from coastal sediment.</title>
        <authorList>
            <person name="Yu H."/>
        </authorList>
    </citation>
    <scope>NUCLEOTIDE SEQUENCE</scope>
    <source>
        <strain evidence="2">1062</strain>
    </source>
</reference>
<keyword evidence="1" id="KW-1133">Transmembrane helix</keyword>
<dbReference type="EMBL" id="JAIXNE010000004">
    <property type="protein sequence ID" value="MCA6077316.1"/>
    <property type="molecule type" value="Genomic_DNA"/>
</dbReference>
<evidence type="ECO:0000313" key="5">
    <source>
        <dbReference type="Proteomes" id="UP001139409"/>
    </source>
</evidence>
<accession>A0A9X1HNT0</accession>
<dbReference type="InterPro" id="IPR045749">
    <property type="entry name" value="DUF6090"/>
</dbReference>
<dbReference type="EMBL" id="JAIXNE010000003">
    <property type="protein sequence ID" value="MCA6076188.1"/>
    <property type="molecule type" value="Genomic_DNA"/>
</dbReference>
<feature type="transmembrane region" description="Helical" evidence="1">
    <location>
        <begin position="21"/>
        <end position="42"/>
    </location>
</feature>
<keyword evidence="1" id="KW-0472">Membrane</keyword>
<comment type="caution">
    <text evidence="2">The sequence shown here is derived from an EMBL/GenBank/DDBJ whole genome shotgun (WGS) entry which is preliminary data.</text>
</comment>
<keyword evidence="1" id="KW-0812">Transmembrane</keyword>
<evidence type="ECO:0000313" key="3">
    <source>
        <dbReference type="EMBL" id="MCA6076188.1"/>
    </source>
</evidence>
<evidence type="ECO:0000313" key="2">
    <source>
        <dbReference type="EMBL" id="MCA6075011.1"/>
    </source>
</evidence>
<keyword evidence="5" id="KW-1185">Reference proteome</keyword>
<dbReference type="RefSeq" id="WP_225698117.1">
    <property type="nucleotide sequence ID" value="NZ_JAIXNE010000002.1"/>
</dbReference>